<dbReference type="InterPro" id="IPR010357">
    <property type="entry name" value="TXNDC17_dom"/>
</dbReference>
<dbReference type="InterPro" id="IPR045108">
    <property type="entry name" value="TXNDC17-like"/>
</dbReference>
<sequence length="125" mass="13791">MPIAKGFKLPATAGQLTIPDSGKVFVVFVASNLPETGQSWCPDVRAAMPVLEAEFAGDDKPELKLVEVGQVPEWRKPDNVYRTKWSVNSVPTLVRFEQVDGDIKETGRLVEGELLDSKAFKKFVS</sequence>
<dbReference type="GO" id="GO:0005829">
    <property type="term" value="C:cytosol"/>
    <property type="evidence" value="ECO:0007669"/>
    <property type="project" value="TreeGrafter"/>
</dbReference>
<dbReference type="PROSITE" id="PS51352">
    <property type="entry name" value="THIOREDOXIN_2"/>
    <property type="match status" value="1"/>
</dbReference>
<dbReference type="PANTHER" id="PTHR12452">
    <property type="entry name" value="42-9-9 PROTEIN-RELATED"/>
    <property type="match status" value="1"/>
</dbReference>
<dbReference type="Proteomes" id="UP000294847">
    <property type="component" value="Chromosome 3"/>
</dbReference>
<comment type="similarity">
    <text evidence="1">Belongs to the thioredoxin family.</text>
</comment>
<dbReference type="AlphaFoldDB" id="A0A4P7NA90"/>
<dbReference type="InterPro" id="IPR013766">
    <property type="entry name" value="Thioredoxin_domain"/>
</dbReference>
<dbReference type="Pfam" id="PF06110">
    <property type="entry name" value="TXD17-like_Trx"/>
    <property type="match status" value="1"/>
</dbReference>
<dbReference type="GO" id="GO:0047134">
    <property type="term" value="F:protein-disulfide reductase [NAD(P)H] activity"/>
    <property type="evidence" value="ECO:0007669"/>
    <property type="project" value="InterPro"/>
</dbReference>
<evidence type="ECO:0000256" key="1">
    <source>
        <dbReference type="ARBA" id="ARBA00008987"/>
    </source>
</evidence>
<dbReference type="PANTHER" id="PTHR12452:SF0">
    <property type="entry name" value="THIOREDOXIN DOMAIN-CONTAINING PROTEIN 17"/>
    <property type="match status" value="1"/>
</dbReference>
<evidence type="ECO:0000313" key="3">
    <source>
        <dbReference type="Proteomes" id="UP000294847"/>
    </source>
</evidence>
<dbReference type="SUPFAM" id="SSF52833">
    <property type="entry name" value="Thioredoxin-like"/>
    <property type="match status" value="1"/>
</dbReference>
<reference evidence="2 3" key="1">
    <citation type="journal article" date="2019" name="Mol. Biol. Evol.">
        <title>Blast fungal genomes show frequent chromosomal changes, gene gains and losses, and effector gene turnover.</title>
        <authorList>
            <person name="Gomez Luciano L.B."/>
            <person name="Jason Tsai I."/>
            <person name="Chuma I."/>
            <person name="Tosa Y."/>
            <person name="Chen Y.H."/>
            <person name="Li J.Y."/>
            <person name="Li M.Y."/>
            <person name="Jade Lu M.Y."/>
            <person name="Nakayashiki H."/>
            <person name="Li W.H."/>
        </authorList>
    </citation>
    <scope>NUCLEOTIDE SEQUENCE [LARGE SCALE GENOMIC DNA]</scope>
    <source>
        <strain evidence="2">MZ5-1-6</strain>
    </source>
</reference>
<organism evidence="2 3">
    <name type="scientific">Pyricularia oryzae</name>
    <name type="common">Rice blast fungus</name>
    <name type="synonym">Magnaporthe oryzae</name>
    <dbReference type="NCBI Taxonomy" id="318829"/>
    <lineage>
        <taxon>Eukaryota</taxon>
        <taxon>Fungi</taxon>
        <taxon>Dikarya</taxon>
        <taxon>Ascomycota</taxon>
        <taxon>Pezizomycotina</taxon>
        <taxon>Sordariomycetes</taxon>
        <taxon>Sordariomycetidae</taxon>
        <taxon>Magnaporthales</taxon>
        <taxon>Pyriculariaceae</taxon>
        <taxon>Pyricularia</taxon>
    </lineage>
</organism>
<dbReference type="Gene3D" id="3.40.30.10">
    <property type="entry name" value="Glutaredoxin"/>
    <property type="match status" value="1"/>
</dbReference>
<dbReference type="EMBL" id="CP034206">
    <property type="protein sequence ID" value="QBZ58672.1"/>
    <property type="molecule type" value="Genomic_DNA"/>
</dbReference>
<evidence type="ECO:0000313" key="2">
    <source>
        <dbReference type="EMBL" id="QBZ58672.1"/>
    </source>
</evidence>
<accession>A0A4P7NA90</accession>
<gene>
    <name evidence="2" type="ORF">PoMZ_03630</name>
</gene>
<proteinExistence type="inferred from homology"/>
<dbReference type="InterPro" id="IPR036249">
    <property type="entry name" value="Thioredoxin-like_sf"/>
</dbReference>
<protein>
    <submittedName>
        <fullName evidence="2">Uncharacterized protein</fullName>
    </submittedName>
</protein>
<name>A0A4P7NA90_PYROR</name>
<dbReference type="VEuPathDB" id="FungiDB:M_BR32_EuGene_00076511"/>